<dbReference type="Proteomes" id="UP000008909">
    <property type="component" value="Unassembled WGS sequence"/>
</dbReference>
<sequence length="929" mass="105781">TCGIPTREQQAGFRPGCQKDAFYCVGFRLILSLAFTLDMKVEHRHPFKMSSTKRRSEPPNIGLNKAIIKKSILYRFGGLKYTGRTKKNKQMTGQRLVPRSVEWVVLEHDQGKFKASDSIMPGKLAVNSTCLKELAVDPFVKLDTLVANVSSALSLVDMADLISVKYFALNFLDNVFSSVLGFVFDSALRSVLIGPASRDSSFFSLKPRHPHSELEDDRSDEGNLSTKRLAITIHGAFVYNHVGHHPRASWTASIPAHRSRIYVDKPEEFKSVHWIMTHDNVGVLIWLYKPSSYVPSSCDFRQKCAVWRYDKCITYIHVSRYLEYRSNGNMRRPGTADSVAWKHHKREIQLVSSCCINIEECFLRRFLFLTSAASKNSLRQWHQGTGSEILFGLIRWAQPPSFRQHYVLIELKLDWNRRRPGAAHSVAWKNHKREIQLGSSSWNRIPSKPRSIKLKTVGFVLCQAGTLYTFRLNDVEPCQQVDSYGFYGKLGRHESGDFVTILQTPKLSSSDSLWRSFSERPQTTYTAEVGIASVAELKCLFECRWRFDFVSQDNNRNQETVLNDVHIGVTYKTKFKQNKNIQSLLRVRQRQSRSRFGMLPDACERVCALTTGCSEHGEYLCVGFGSCGLETSGIPYFDVPKIELTIRSMRPHSGNNQSHEDPTLTIPHLREMPGEPRLDKLAVSQPSCNLRVAWQLGTERVLQPNGFLGRFRGVYGPTTQTVFPAQRREFYGHTMFLQTNGKIRLSSIIITIDSPHSKHSLHEWKLTMSSTSISSHIFQRLQPGAAGTTRCISYETGRTDNIQPTIHYQFHTPLPDRLGIEAGRVISRCLRMPAPDDAMSAAKLMQDERNHQPQMTGLQGEDRPVSKFVLQPLSTMGILRTPPVMIYILRNSSYESERIQDPDTTRIHKDGVNVTAQKHNRRPCTTRKH</sequence>
<keyword evidence="2" id="KW-1185">Reference proteome</keyword>
<dbReference type="EMBL" id="DF142847">
    <property type="protein sequence ID" value="GAA47647.1"/>
    <property type="molecule type" value="Genomic_DNA"/>
</dbReference>
<protein>
    <submittedName>
        <fullName evidence="1">Uncharacterized protein</fullName>
    </submittedName>
</protein>
<name>G7Y3W1_CLOSI</name>
<reference key="2">
    <citation type="submission" date="2011-10" db="EMBL/GenBank/DDBJ databases">
        <title>The genome and transcriptome sequence of Clonorchis sinensis provide insights into the carcinogenic liver fluke.</title>
        <authorList>
            <person name="Wang X."/>
            <person name="Huang Y."/>
            <person name="Chen W."/>
            <person name="Liu H."/>
            <person name="Guo L."/>
            <person name="Chen Y."/>
            <person name="Luo F."/>
            <person name="Zhou W."/>
            <person name="Sun J."/>
            <person name="Mao Q."/>
            <person name="Liang P."/>
            <person name="Zhou C."/>
            <person name="Tian Y."/>
            <person name="Men J."/>
            <person name="Lv X."/>
            <person name="Huang L."/>
            <person name="Zhou J."/>
            <person name="Hu Y."/>
            <person name="Li R."/>
            <person name="Zhang F."/>
            <person name="Lei H."/>
            <person name="Li X."/>
            <person name="Hu X."/>
            <person name="Liang C."/>
            <person name="Xu J."/>
            <person name="Wu Z."/>
            <person name="Yu X."/>
        </authorList>
    </citation>
    <scope>NUCLEOTIDE SEQUENCE</scope>
    <source>
        <strain>Henan</strain>
    </source>
</reference>
<reference evidence="1" key="1">
    <citation type="journal article" date="2011" name="Genome Biol.">
        <title>The draft genome of the carcinogenic human liver fluke Clonorchis sinensis.</title>
        <authorList>
            <person name="Wang X."/>
            <person name="Chen W."/>
            <person name="Huang Y."/>
            <person name="Sun J."/>
            <person name="Men J."/>
            <person name="Liu H."/>
            <person name="Luo F."/>
            <person name="Guo L."/>
            <person name="Lv X."/>
            <person name="Deng C."/>
            <person name="Zhou C."/>
            <person name="Fan Y."/>
            <person name="Li X."/>
            <person name="Huang L."/>
            <person name="Hu Y."/>
            <person name="Liang C."/>
            <person name="Hu X."/>
            <person name="Xu J."/>
            <person name="Yu X."/>
        </authorList>
    </citation>
    <scope>NUCLEOTIDE SEQUENCE [LARGE SCALE GENOMIC DNA]</scope>
    <source>
        <strain evidence="1">Henan</strain>
    </source>
</reference>
<gene>
    <name evidence="1" type="ORF">CLF_100627</name>
</gene>
<accession>G7Y3W1</accession>
<organism evidence="1 2">
    <name type="scientific">Clonorchis sinensis</name>
    <name type="common">Chinese liver fluke</name>
    <dbReference type="NCBI Taxonomy" id="79923"/>
    <lineage>
        <taxon>Eukaryota</taxon>
        <taxon>Metazoa</taxon>
        <taxon>Spiralia</taxon>
        <taxon>Lophotrochozoa</taxon>
        <taxon>Platyhelminthes</taxon>
        <taxon>Trematoda</taxon>
        <taxon>Digenea</taxon>
        <taxon>Opisthorchiida</taxon>
        <taxon>Opisthorchiata</taxon>
        <taxon>Opisthorchiidae</taxon>
        <taxon>Clonorchis</taxon>
    </lineage>
</organism>
<feature type="non-terminal residue" evidence="1">
    <location>
        <position position="1"/>
    </location>
</feature>
<evidence type="ECO:0000313" key="1">
    <source>
        <dbReference type="EMBL" id="GAA47647.1"/>
    </source>
</evidence>
<evidence type="ECO:0000313" key="2">
    <source>
        <dbReference type="Proteomes" id="UP000008909"/>
    </source>
</evidence>
<dbReference type="AlphaFoldDB" id="G7Y3W1"/>
<proteinExistence type="predicted"/>